<dbReference type="GeneID" id="80333729"/>
<organism evidence="1 2">
    <name type="scientific">Nocardia otitidiscaviarum</name>
    <dbReference type="NCBI Taxonomy" id="1823"/>
    <lineage>
        <taxon>Bacteria</taxon>
        <taxon>Bacillati</taxon>
        <taxon>Actinomycetota</taxon>
        <taxon>Actinomycetes</taxon>
        <taxon>Mycobacteriales</taxon>
        <taxon>Nocardiaceae</taxon>
        <taxon>Nocardia</taxon>
    </lineage>
</organism>
<protein>
    <submittedName>
        <fullName evidence="1">Uncharacterized protein</fullName>
    </submittedName>
</protein>
<gene>
    <name evidence="1" type="ORF">FOH10_15225</name>
</gene>
<dbReference type="Proteomes" id="UP000317039">
    <property type="component" value="Chromosome"/>
</dbReference>
<proteinExistence type="predicted"/>
<reference evidence="1 2" key="1">
    <citation type="submission" date="2019-07" db="EMBL/GenBank/DDBJ databases">
        <title>Complete Genome Sequence and Methylome Analysis of Nocardia otitidis-caviarum NEB252.</title>
        <authorList>
            <person name="Fomenkov A."/>
            <person name="Anton B.P."/>
            <person name="Vincze T."/>
            <person name="Roberts R.J."/>
        </authorList>
    </citation>
    <scope>NUCLEOTIDE SEQUENCE [LARGE SCALE GENOMIC DNA]</scope>
    <source>
        <strain evidence="1 2">NEB252</strain>
    </source>
</reference>
<dbReference type="EMBL" id="CP041695">
    <property type="protein sequence ID" value="QDP79860.1"/>
    <property type="molecule type" value="Genomic_DNA"/>
</dbReference>
<dbReference type="AlphaFoldDB" id="A0A516NLS6"/>
<dbReference type="KEGG" id="nod:FOH10_15225"/>
<name>A0A516NLS6_9NOCA</name>
<accession>A0A516NLS6</accession>
<dbReference type="RefSeq" id="WP_143981207.1">
    <property type="nucleotide sequence ID" value="NZ_CP041695.1"/>
</dbReference>
<evidence type="ECO:0000313" key="2">
    <source>
        <dbReference type="Proteomes" id="UP000317039"/>
    </source>
</evidence>
<evidence type="ECO:0000313" key="1">
    <source>
        <dbReference type="EMBL" id="QDP79860.1"/>
    </source>
</evidence>
<sequence>MTDRVGVVTNHPVDDQGRVRILISEGPHTTIELIRPGPTDEELAARFRLDRLIRADKIAFCQAIHLDGPLAGQPGYAINTLGSRSEFRIGCRIGTYEVVTLSSDGRPAELRLVDLHFL</sequence>